<sequence length="313" mass="35617">MVLFQGHLADTLFTDQNLIMVTETYSRRLLSPFHGLQQVISVEGGIAESMDGWNWKLYVADESIVSHTGLSEIVYGSWNPLNGLSRSRIRGAMPSCIIEQMGHRLLKAVQRHADSIPFASLDEFELWLLDEESGTPLALLDSALADDTLAPHDNPTWYPGGQAGRGFCSQSGNTEDLIRLIKRASGKQSAAVWIKRKSDGTGSDQYGAHYPSWMFPTLLLRERWEDMKQQQLISDFLNWQAPWLLQLPLNPETRIQLEEAAWDRPFETSRVYRLFPEIIDEKGLTTTRVKARIMRHDAPAQQVNEPFYPFVNE</sequence>
<evidence type="ECO:0000313" key="2">
    <source>
        <dbReference type="Proteomes" id="UP000770889"/>
    </source>
</evidence>
<dbReference type="Proteomes" id="UP000770889">
    <property type="component" value="Unassembled WGS sequence"/>
</dbReference>
<dbReference type="AlphaFoldDB" id="A0A944MBD0"/>
<reference evidence="1 2" key="1">
    <citation type="submission" date="2021-05" db="EMBL/GenBank/DDBJ databases">
        <title>Genetic and Functional Diversity in Clade A Lucinid endosymbionts from the Bahamas.</title>
        <authorList>
            <person name="Giani N.M."/>
            <person name="Engel A.S."/>
            <person name="Campbell B.J."/>
        </authorList>
    </citation>
    <scope>NUCLEOTIDE SEQUENCE [LARGE SCALE GENOMIC DNA]</scope>
    <source>
        <strain evidence="1">LUC16012Gg_MoonRockCtena</strain>
    </source>
</reference>
<proteinExistence type="predicted"/>
<dbReference type="EMBL" id="JAHHGM010000022">
    <property type="protein sequence ID" value="MBT2990846.1"/>
    <property type="molecule type" value="Genomic_DNA"/>
</dbReference>
<accession>A0A944MBD0</accession>
<name>A0A944MBD0_9GAMM</name>
<gene>
    <name evidence="1" type="ORF">KME65_17955</name>
</gene>
<organism evidence="1 2">
    <name type="scientific">Candidatus Thiodiazotropha taylori</name>
    <dbReference type="NCBI Taxonomy" id="2792791"/>
    <lineage>
        <taxon>Bacteria</taxon>
        <taxon>Pseudomonadati</taxon>
        <taxon>Pseudomonadota</taxon>
        <taxon>Gammaproteobacteria</taxon>
        <taxon>Chromatiales</taxon>
        <taxon>Sedimenticolaceae</taxon>
        <taxon>Candidatus Thiodiazotropha</taxon>
    </lineage>
</organism>
<evidence type="ECO:0000313" key="1">
    <source>
        <dbReference type="EMBL" id="MBT2990846.1"/>
    </source>
</evidence>
<protein>
    <submittedName>
        <fullName evidence="1">Uncharacterized protein</fullName>
    </submittedName>
</protein>
<comment type="caution">
    <text evidence="1">The sequence shown here is derived from an EMBL/GenBank/DDBJ whole genome shotgun (WGS) entry which is preliminary data.</text>
</comment>